<gene>
    <name evidence="1" type="ORF">SAMN05444484_106241</name>
</gene>
<organism evidence="1 2">
    <name type="scientific">Flavobacterium chilense</name>
    <dbReference type="NCBI Taxonomy" id="946677"/>
    <lineage>
        <taxon>Bacteria</taxon>
        <taxon>Pseudomonadati</taxon>
        <taxon>Bacteroidota</taxon>
        <taxon>Flavobacteriia</taxon>
        <taxon>Flavobacteriales</taxon>
        <taxon>Flavobacteriaceae</taxon>
        <taxon>Flavobacterium</taxon>
    </lineage>
</organism>
<protein>
    <recommendedName>
        <fullName evidence="3">DUF4249 domain-containing protein</fullName>
    </recommendedName>
</protein>
<dbReference type="InterPro" id="IPR025345">
    <property type="entry name" value="DUF4249"/>
</dbReference>
<dbReference type="Pfam" id="PF14054">
    <property type="entry name" value="DUF4249"/>
    <property type="match status" value="1"/>
</dbReference>
<name>A0A1M7JAM1_9FLAO</name>
<evidence type="ECO:0000313" key="2">
    <source>
        <dbReference type="Proteomes" id="UP000184028"/>
    </source>
</evidence>
<reference evidence="2" key="1">
    <citation type="submission" date="2016-11" db="EMBL/GenBank/DDBJ databases">
        <authorList>
            <person name="Varghese N."/>
            <person name="Submissions S."/>
        </authorList>
    </citation>
    <scope>NUCLEOTIDE SEQUENCE [LARGE SCALE GENOMIC DNA]</scope>
    <source>
        <strain evidence="2">DSM 24724</strain>
    </source>
</reference>
<dbReference type="STRING" id="946677.SAMN05444484_106241"/>
<dbReference type="Proteomes" id="UP000184028">
    <property type="component" value="Unassembled WGS sequence"/>
</dbReference>
<sequence length="288" mass="32434">MKKYLLYLFSLFVISCSNDNFSEQKSLESKIVVEGWIEEGDFANVLLSSSIPVTDVIDSTNVLNHVIRSAKITISDGQNSEVLRVKNDKNRVPPFVYFGSTLKGEAGKEYKLKVEYLDRVIGAVTSIPKSVQLKSAEYIKKNAADTTGYVFVKFDDPVNEKNYYQIATKIEGEEPIFVPSFYGNLDDKNFESSSVSVQINRGVLLFPKTKFKPYFTDGNLIHVKLRTQNKDALDFWNSWQNEIVNSKNPIYPSNTSLKSNIKGGIGIWAGYGQSTLTVKTPPKREKPI</sequence>
<dbReference type="OrthoDB" id="647456at2"/>
<dbReference type="RefSeq" id="WP_068844132.1">
    <property type="nucleotide sequence ID" value="NZ_FRBT01000006.1"/>
</dbReference>
<dbReference type="PROSITE" id="PS51257">
    <property type="entry name" value="PROKAR_LIPOPROTEIN"/>
    <property type="match status" value="1"/>
</dbReference>
<proteinExistence type="predicted"/>
<dbReference type="AlphaFoldDB" id="A0A1M7JAM1"/>
<keyword evidence="2" id="KW-1185">Reference proteome</keyword>
<dbReference type="EMBL" id="FRBT01000006">
    <property type="protein sequence ID" value="SHM49913.1"/>
    <property type="molecule type" value="Genomic_DNA"/>
</dbReference>
<accession>A0A1M7JAM1</accession>
<evidence type="ECO:0008006" key="3">
    <source>
        <dbReference type="Google" id="ProtNLM"/>
    </source>
</evidence>
<evidence type="ECO:0000313" key="1">
    <source>
        <dbReference type="EMBL" id="SHM49913.1"/>
    </source>
</evidence>